<sequence length="709" mass="76023">MMESRLDLPALARAVLEEEEALLERVRAALERARARARATRPAAPRDLRSVAALRELRDEAAAASADDLPAVLLEMSVRQRLIEQETKETLPDPLCPYLAHLRVDEGKGTKDYLLGQATFLDPSAGVRILDWRVAPVAQIFYRYREGDEYEETFPGRVAEGVVQARRIVVLERGELTGIVGDGLVLTRRGDGRWTLADRAALAMQPGGAGTAARPGSLGVGAGAADRAKAPDVTALLDADQYAAVSAPPERPLLVLGSAGSGKTTVALHRLARIAALDPARYPISTLSVVVPEEGLARLSRRLLAPLGAGEAQVKTLDAWSSAAARAVFNPRRPIALCTDPPALVSSLKRHPALYRALRERFARLPPAGTTLDRLRRRLADVFTDRTFLEGVVAASGGDLPRSAVEETVRHTMLQIAEPLEKQLASITVASMKEAIDGRAIAEGTPDELAGTLDVDDLPILLFLRAWRSGLDAAGGSHLVLDEAEDFSLFELFVMGKLLGEARSVTLAGDEAQQTSSSFAGWDPALAALGVGGAATCRLAVSYRCPRPVTELARHLLGKLAPETPARVLRDGAPIGFFRFPGEAQAHLFLAGALRDLIDREPRASVAVIARDADAARQLHALVAELPEARLVLGGEFSFEPGIDVTDVDSAKGLEFDYVVVPDATAAAYPMTDEARRRLHVAVTRTSHQLWLIAGAAWSPLLADVAEAR</sequence>
<reference evidence="8 9" key="1">
    <citation type="submission" date="2015-09" db="EMBL/GenBank/DDBJ databases">
        <title>Sorangium comparison.</title>
        <authorList>
            <person name="Zaburannyi N."/>
            <person name="Bunk B."/>
            <person name="Overmann J."/>
            <person name="Mueller R."/>
        </authorList>
    </citation>
    <scope>NUCLEOTIDE SEQUENCE [LARGE SCALE GENOMIC DNA]</scope>
    <source>
        <strain evidence="8 9">So ce26</strain>
    </source>
</reference>
<dbReference type="InterPro" id="IPR000212">
    <property type="entry name" value="DNA_helicase_UvrD/REP"/>
</dbReference>
<keyword evidence="2 6" id="KW-0378">Hydrolase</keyword>
<keyword evidence="3 6" id="KW-0347">Helicase</keyword>
<dbReference type="GO" id="GO:0016787">
    <property type="term" value="F:hydrolase activity"/>
    <property type="evidence" value="ECO:0007669"/>
    <property type="project" value="UniProtKB-UniRule"/>
</dbReference>
<gene>
    <name evidence="8" type="ORF">SOCE26_072650</name>
</gene>
<dbReference type="EMBL" id="CP012673">
    <property type="protein sequence ID" value="AUX45769.1"/>
    <property type="molecule type" value="Genomic_DNA"/>
</dbReference>
<dbReference type="Gene3D" id="3.40.50.300">
    <property type="entry name" value="P-loop containing nucleotide triphosphate hydrolases"/>
    <property type="match status" value="2"/>
</dbReference>
<proteinExistence type="predicted"/>
<dbReference type="GO" id="GO:0043138">
    <property type="term" value="F:3'-5' DNA helicase activity"/>
    <property type="evidence" value="ECO:0007669"/>
    <property type="project" value="TreeGrafter"/>
</dbReference>
<dbReference type="PROSITE" id="PS51198">
    <property type="entry name" value="UVRD_HELICASE_ATP_BIND"/>
    <property type="match status" value="1"/>
</dbReference>
<keyword evidence="4 6" id="KW-0067">ATP-binding</keyword>
<protein>
    <recommendedName>
        <fullName evidence="5">DNA 3'-5' helicase II</fullName>
    </recommendedName>
</protein>
<accession>A0A2L0F2T1</accession>
<evidence type="ECO:0000256" key="4">
    <source>
        <dbReference type="ARBA" id="ARBA00022840"/>
    </source>
</evidence>
<name>A0A2L0F2T1_SORCE</name>
<feature type="binding site" evidence="6">
    <location>
        <begin position="257"/>
        <end position="264"/>
    </location>
    <ligand>
        <name>ATP</name>
        <dbReference type="ChEBI" id="CHEBI:30616"/>
    </ligand>
</feature>
<dbReference type="OrthoDB" id="7211215at2"/>
<feature type="domain" description="UvrD-like helicase ATP-binding" evidence="7">
    <location>
        <begin position="236"/>
        <end position="546"/>
    </location>
</feature>
<dbReference type="InterPro" id="IPR027785">
    <property type="entry name" value="UvrD-like_helicase_C"/>
</dbReference>
<dbReference type="PANTHER" id="PTHR11070">
    <property type="entry name" value="UVRD / RECB / PCRA DNA HELICASE FAMILY MEMBER"/>
    <property type="match status" value="1"/>
</dbReference>
<dbReference type="GO" id="GO:0000725">
    <property type="term" value="P:recombinational repair"/>
    <property type="evidence" value="ECO:0007669"/>
    <property type="project" value="TreeGrafter"/>
</dbReference>
<evidence type="ECO:0000313" key="9">
    <source>
        <dbReference type="Proteomes" id="UP000238348"/>
    </source>
</evidence>
<dbReference type="Pfam" id="PF13538">
    <property type="entry name" value="UvrD_C_2"/>
    <property type="match status" value="1"/>
</dbReference>
<evidence type="ECO:0000256" key="5">
    <source>
        <dbReference type="ARBA" id="ARBA00034923"/>
    </source>
</evidence>
<dbReference type="AlphaFoldDB" id="A0A2L0F2T1"/>
<evidence type="ECO:0000259" key="7">
    <source>
        <dbReference type="PROSITE" id="PS51198"/>
    </source>
</evidence>
<evidence type="ECO:0000256" key="2">
    <source>
        <dbReference type="ARBA" id="ARBA00022801"/>
    </source>
</evidence>
<evidence type="ECO:0000256" key="3">
    <source>
        <dbReference type="ARBA" id="ARBA00022806"/>
    </source>
</evidence>
<dbReference type="PANTHER" id="PTHR11070:SF2">
    <property type="entry name" value="ATP-DEPENDENT DNA HELICASE SRS2"/>
    <property type="match status" value="1"/>
</dbReference>
<evidence type="ECO:0000313" key="8">
    <source>
        <dbReference type="EMBL" id="AUX45769.1"/>
    </source>
</evidence>
<dbReference type="GO" id="GO:0003677">
    <property type="term" value="F:DNA binding"/>
    <property type="evidence" value="ECO:0007669"/>
    <property type="project" value="InterPro"/>
</dbReference>
<organism evidence="8 9">
    <name type="scientific">Sorangium cellulosum</name>
    <name type="common">Polyangium cellulosum</name>
    <dbReference type="NCBI Taxonomy" id="56"/>
    <lineage>
        <taxon>Bacteria</taxon>
        <taxon>Pseudomonadati</taxon>
        <taxon>Myxococcota</taxon>
        <taxon>Polyangia</taxon>
        <taxon>Polyangiales</taxon>
        <taxon>Polyangiaceae</taxon>
        <taxon>Sorangium</taxon>
    </lineage>
</organism>
<dbReference type="SUPFAM" id="SSF52540">
    <property type="entry name" value="P-loop containing nucleoside triphosphate hydrolases"/>
    <property type="match status" value="1"/>
</dbReference>
<dbReference type="Proteomes" id="UP000238348">
    <property type="component" value="Chromosome"/>
</dbReference>
<dbReference type="InterPro" id="IPR014016">
    <property type="entry name" value="UvrD-like_ATP-bd"/>
</dbReference>
<keyword evidence="1 6" id="KW-0547">Nucleotide-binding</keyword>
<dbReference type="GO" id="GO:0005524">
    <property type="term" value="F:ATP binding"/>
    <property type="evidence" value="ECO:0007669"/>
    <property type="project" value="UniProtKB-UniRule"/>
</dbReference>
<dbReference type="InterPro" id="IPR027417">
    <property type="entry name" value="P-loop_NTPase"/>
</dbReference>
<dbReference type="RefSeq" id="WP_104984102.1">
    <property type="nucleotide sequence ID" value="NZ_CP012673.1"/>
</dbReference>
<evidence type="ECO:0000256" key="6">
    <source>
        <dbReference type="PROSITE-ProRule" id="PRU00560"/>
    </source>
</evidence>
<evidence type="ECO:0000256" key="1">
    <source>
        <dbReference type="ARBA" id="ARBA00022741"/>
    </source>
</evidence>